<evidence type="ECO:0000256" key="4">
    <source>
        <dbReference type="ARBA" id="ARBA00022801"/>
    </source>
</evidence>
<dbReference type="Proteomes" id="UP000294832">
    <property type="component" value="Unassembled WGS sequence"/>
</dbReference>
<feature type="binding site" evidence="9">
    <location>
        <position position="298"/>
    </location>
    <ligand>
        <name>Zn(2+)</name>
        <dbReference type="ChEBI" id="CHEBI:29105"/>
        <note>catalytic</note>
    </ligand>
</feature>
<keyword evidence="4 8" id="KW-0378">Hydrolase</keyword>
<keyword evidence="9" id="KW-0862">Zinc</keyword>
<evidence type="ECO:0000256" key="7">
    <source>
        <dbReference type="ARBA" id="ARBA00061580"/>
    </source>
</evidence>
<evidence type="ECO:0000313" key="11">
    <source>
        <dbReference type="EMBL" id="TCN82076.1"/>
    </source>
</evidence>
<evidence type="ECO:0000256" key="10">
    <source>
        <dbReference type="PIRSR" id="PIRSR006615-2"/>
    </source>
</evidence>
<dbReference type="OrthoDB" id="9772308at2"/>
<keyword evidence="3 8" id="KW-0479">Metal-binding</keyword>
<dbReference type="CDD" id="cd06460">
    <property type="entry name" value="M32_Taq"/>
    <property type="match status" value="1"/>
</dbReference>
<evidence type="ECO:0000256" key="6">
    <source>
        <dbReference type="ARBA" id="ARBA00052755"/>
    </source>
</evidence>
<evidence type="ECO:0000256" key="8">
    <source>
        <dbReference type="PIRNR" id="PIRNR006615"/>
    </source>
</evidence>
<dbReference type="AlphaFoldDB" id="A0A4R2F665"/>
<dbReference type="PROSITE" id="PS52034">
    <property type="entry name" value="PEPTIDASE_M32"/>
    <property type="match status" value="1"/>
</dbReference>
<evidence type="ECO:0000256" key="3">
    <source>
        <dbReference type="ARBA" id="ARBA00022723"/>
    </source>
</evidence>
<comment type="caution">
    <text evidence="11">The sequence shown here is derived from an EMBL/GenBank/DDBJ whole genome shotgun (WGS) entry which is preliminary data.</text>
</comment>
<feature type="active site" description="Proton donor/acceptor" evidence="10">
    <location>
        <position position="269"/>
    </location>
</feature>
<feature type="binding site" evidence="9">
    <location>
        <position position="272"/>
    </location>
    <ligand>
        <name>Zn(2+)</name>
        <dbReference type="ChEBI" id="CHEBI:29105"/>
        <note>catalytic</note>
    </ligand>
</feature>
<dbReference type="Pfam" id="PF02074">
    <property type="entry name" value="Peptidase_M32"/>
    <property type="match status" value="1"/>
</dbReference>
<keyword evidence="1 8" id="KW-0121">Carboxypeptidase</keyword>
<sequence length="498" mass="56841">MSRKSVTAYQQLSDHFQKISHFEHFAALGDWDQATMMPSAGSDNRAAAMAELARHIHELKNAPELTDWFAEAQQQLTQLSKAQQANLREMLWQWHQANCVPAEIVQAKTAAAYRCEHQWCQQRPANDWQGFKHNLQPLLALVKEEAQSRAAASNVTPYDALLARFEPGMTAARLTQIFDHLSQWLPTLIQQICERQPTLKPVDTNIRYPLSRQQDLGREVMQFLGFDFQQGRLDISAHPFCGGVPGDVRLTTRYDEHSFLPALLGIIHETGHASYEQGLPVAWRGQPAGLARSMGIHESQSLFFEMQLAGSAAFIERLYPMLKRHLSCRDSAAELHQQILRVQPGYIRVDADEVTYPCHIMLRFAAEQALLNGSLDLADLPDFWDQQMQQYLGISTKNNYRDGCMQDIHWAVGEFGYFPSYTLGAMYAAQFRFALEKQLGSLDVLLENDRLPEVLSWLQQHIWQQGSLLDTDTLVQQATGEPLNPDYLHRHLRQRYLS</sequence>
<reference evidence="11 12" key="1">
    <citation type="submission" date="2019-03" db="EMBL/GenBank/DDBJ databases">
        <title>Freshwater and sediment microbial communities from various areas in North America, analyzing microbe dynamics in response to fracking.</title>
        <authorList>
            <person name="Lamendella R."/>
        </authorList>
    </citation>
    <scope>NUCLEOTIDE SEQUENCE [LARGE SCALE GENOMIC DNA]</scope>
    <source>
        <strain evidence="11 12">74A</strain>
    </source>
</reference>
<proteinExistence type="inferred from homology"/>
<evidence type="ECO:0000256" key="2">
    <source>
        <dbReference type="ARBA" id="ARBA00022670"/>
    </source>
</evidence>
<dbReference type="EMBL" id="SLWF01000020">
    <property type="protein sequence ID" value="TCN82076.1"/>
    <property type="molecule type" value="Genomic_DNA"/>
</dbReference>
<comment type="similarity">
    <text evidence="7 8">Belongs to the peptidase M32 family.</text>
</comment>
<dbReference type="GO" id="GO:0004181">
    <property type="term" value="F:metallocarboxypeptidase activity"/>
    <property type="evidence" value="ECO:0007669"/>
    <property type="project" value="UniProtKB-UniRule"/>
</dbReference>
<gene>
    <name evidence="11" type="ORF">EDC91_12049</name>
</gene>
<dbReference type="SUPFAM" id="SSF55486">
    <property type="entry name" value="Metalloproteases ('zincins'), catalytic domain"/>
    <property type="match status" value="1"/>
</dbReference>
<comment type="function">
    <text evidence="8">Broad specificity carboxypetidase that releases amino acids sequentially from the C-terminus, including neutral, aromatic, polar and basic residues.</text>
</comment>
<feature type="binding site" evidence="9">
    <location>
        <position position="268"/>
    </location>
    <ligand>
        <name>Zn(2+)</name>
        <dbReference type="ChEBI" id="CHEBI:29105"/>
        <note>catalytic</note>
    </ligand>
</feature>
<dbReference type="GO" id="GO:0006508">
    <property type="term" value="P:proteolysis"/>
    <property type="evidence" value="ECO:0007669"/>
    <property type="project" value="UniProtKB-UniRule"/>
</dbReference>
<dbReference type="GO" id="GO:0008270">
    <property type="term" value="F:zinc ion binding"/>
    <property type="evidence" value="ECO:0007669"/>
    <property type="project" value="UniProtKB-ARBA"/>
</dbReference>
<dbReference type="PANTHER" id="PTHR34217:SF1">
    <property type="entry name" value="CARBOXYPEPTIDASE 1"/>
    <property type="match status" value="1"/>
</dbReference>
<keyword evidence="2 8" id="KW-0645">Protease</keyword>
<dbReference type="PANTHER" id="PTHR34217">
    <property type="entry name" value="METAL-DEPENDENT CARBOXYPEPTIDASE"/>
    <property type="match status" value="1"/>
</dbReference>
<organism evidence="11 12">
    <name type="scientific">Shewanella fodinae</name>
    <dbReference type="NCBI Taxonomy" id="552357"/>
    <lineage>
        <taxon>Bacteria</taxon>
        <taxon>Pseudomonadati</taxon>
        <taxon>Pseudomonadota</taxon>
        <taxon>Gammaproteobacteria</taxon>
        <taxon>Alteromonadales</taxon>
        <taxon>Shewanellaceae</taxon>
        <taxon>Shewanella</taxon>
    </lineage>
</organism>
<keyword evidence="12" id="KW-1185">Reference proteome</keyword>
<dbReference type="PRINTS" id="PR00998">
    <property type="entry name" value="CRBOXYPTASET"/>
</dbReference>
<dbReference type="EC" id="3.4.17.19" evidence="8"/>
<comment type="catalytic activity">
    <reaction evidence="6 8">
        <text>Release of a C-terminal amino acid with broad specificity, except for -Pro.</text>
        <dbReference type="EC" id="3.4.17.19"/>
    </reaction>
</comment>
<protein>
    <recommendedName>
        <fullName evidence="8">Metal-dependent carboxypeptidase</fullName>
        <ecNumber evidence="8">3.4.17.19</ecNumber>
    </recommendedName>
</protein>
<dbReference type="RefSeq" id="WP_133039564.1">
    <property type="nucleotide sequence ID" value="NZ_SLWF01000020.1"/>
</dbReference>
<evidence type="ECO:0000256" key="5">
    <source>
        <dbReference type="ARBA" id="ARBA00023049"/>
    </source>
</evidence>
<keyword evidence="5 8" id="KW-0482">Metalloprotease</keyword>
<dbReference type="FunFam" id="1.10.1370.30:FF:000003">
    <property type="entry name" value="Thermostable carboxypeptidase 1"/>
    <property type="match status" value="1"/>
</dbReference>
<evidence type="ECO:0000256" key="1">
    <source>
        <dbReference type="ARBA" id="ARBA00022645"/>
    </source>
</evidence>
<name>A0A4R2F665_9GAMM</name>
<evidence type="ECO:0000313" key="12">
    <source>
        <dbReference type="Proteomes" id="UP000294832"/>
    </source>
</evidence>
<dbReference type="Gene3D" id="1.10.1370.30">
    <property type="match status" value="1"/>
</dbReference>
<comment type="cofactor">
    <cofactor evidence="9">
        <name>Zn(2+)</name>
        <dbReference type="ChEBI" id="CHEBI:29105"/>
    </cofactor>
    <text evidence="9">Binds 1 zinc ion per subunit.</text>
</comment>
<accession>A0A4R2F665</accession>
<dbReference type="PIRSF" id="PIRSF006615">
    <property type="entry name" value="Zn_crbxpep_Taq"/>
    <property type="match status" value="1"/>
</dbReference>
<evidence type="ECO:0000256" key="9">
    <source>
        <dbReference type="PIRSR" id="PIRSR006615-1"/>
    </source>
</evidence>
<dbReference type="InterPro" id="IPR001333">
    <property type="entry name" value="Peptidase_M32_Taq"/>
</dbReference>